<name>A0A1B6HUW2_9HEMI</name>
<reference evidence="1" key="1">
    <citation type="submission" date="2015-11" db="EMBL/GenBank/DDBJ databases">
        <title>De novo transcriptome assembly of four potential Pierce s Disease insect vectors from Arizona vineyards.</title>
        <authorList>
            <person name="Tassone E.E."/>
        </authorList>
    </citation>
    <scope>NUCLEOTIDE SEQUENCE</scope>
</reference>
<gene>
    <name evidence="1" type="ORF">g.56224</name>
</gene>
<organism evidence="1">
    <name type="scientific">Homalodisca liturata</name>
    <dbReference type="NCBI Taxonomy" id="320908"/>
    <lineage>
        <taxon>Eukaryota</taxon>
        <taxon>Metazoa</taxon>
        <taxon>Ecdysozoa</taxon>
        <taxon>Arthropoda</taxon>
        <taxon>Hexapoda</taxon>
        <taxon>Insecta</taxon>
        <taxon>Pterygota</taxon>
        <taxon>Neoptera</taxon>
        <taxon>Paraneoptera</taxon>
        <taxon>Hemiptera</taxon>
        <taxon>Auchenorrhyncha</taxon>
        <taxon>Membracoidea</taxon>
        <taxon>Cicadellidae</taxon>
        <taxon>Cicadellinae</taxon>
        <taxon>Proconiini</taxon>
        <taxon>Homalodisca</taxon>
    </lineage>
</organism>
<protein>
    <recommendedName>
        <fullName evidence="2">FBD domain-containing protein</fullName>
    </recommendedName>
</protein>
<dbReference type="AlphaFoldDB" id="A0A1B6HUW2"/>
<dbReference type="SUPFAM" id="SSF52047">
    <property type="entry name" value="RNI-like"/>
    <property type="match status" value="1"/>
</dbReference>
<evidence type="ECO:0008006" key="2">
    <source>
        <dbReference type="Google" id="ProtNLM"/>
    </source>
</evidence>
<accession>A0A1B6HUW2</accession>
<proteinExistence type="predicted"/>
<sequence length="107" mass="12128">VLSQFIEQLPLGGTDSTNEILREISQLPSLRVLELVNVYIEAGFITSLALCTNLQRLLIIPNYDDEMEFTNFLVAEAVFKLKGTLKEFHWGFTSEMLKEADVLFDDG</sequence>
<dbReference type="InterPro" id="IPR032675">
    <property type="entry name" value="LRR_dom_sf"/>
</dbReference>
<dbReference type="Gene3D" id="3.80.10.10">
    <property type="entry name" value="Ribonuclease Inhibitor"/>
    <property type="match status" value="1"/>
</dbReference>
<dbReference type="EMBL" id="GECU01029239">
    <property type="protein sequence ID" value="JAS78467.1"/>
    <property type="molecule type" value="Transcribed_RNA"/>
</dbReference>
<evidence type="ECO:0000313" key="1">
    <source>
        <dbReference type="EMBL" id="JAS78467.1"/>
    </source>
</evidence>
<feature type="non-terminal residue" evidence="1">
    <location>
        <position position="1"/>
    </location>
</feature>